<dbReference type="Gene3D" id="1.20.58.2220">
    <property type="entry name" value="Formin, FH2 domain"/>
    <property type="match status" value="1"/>
</dbReference>
<evidence type="ECO:0000256" key="1">
    <source>
        <dbReference type="ARBA" id="ARBA00025793"/>
    </source>
</evidence>
<protein>
    <recommendedName>
        <fullName evidence="2">Formin-like protein</fullName>
    </recommendedName>
</protein>
<evidence type="ECO:0000313" key="6">
    <source>
        <dbReference type="EMBL" id="KAK7265731.1"/>
    </source>
</evidence>
<dbReference type="GO" id="GO:0045010">
    <property type="term" value="P:actin nucleation"/>
    <property type="evidence" value="ECO:0007669"/>
    <property type="project" value="InterPro"/>
</dbReference>
<dbReference type="EMBL" id="JAYKXN010000008">
    <property type="protein sequence ID" value="KAK7265731.1"/>
    <property type="molecule type" value="Genomic_DNA"/>
</dbReference>
<comment type="caution">
    <text evidence="6">The sequence shown here is derived from an EMBL/GenBank/DDBJ whole genome shotgun (WGS) entry which is preliminary data.</text>
</comment>
<organism evidence="6 7">
    <name type="scientific">Clitoria ternatea</name>
    <name type="common">Butterfly pea</name>
    <dbReference type="NCBI Taxonomy" id="43366"/>
    <lineage>
        <taxon>Eukaryota</taxon>
        <taxon>Viridiplantae</taxon>
        <taxon>Streptophyta</taxon>
        <taxon>Embryophyta</taxon>
        <taxon>Tracheophyta</taxon>
        <taxon>Spermatophyta</taxon>
        <taxon>Magnoliopsida</taxon>
        <taxon>eudicotyledons</taxon>
        <taxon>Gunneridae</taxon>
        <taxon>Pentapetalae</taxon>
        <taxon>rosids</taxon>
        <taxon>fabids</taxon>
        <taxon>Fabales</taxon>
        <taxon>Fabaceae</taxon>
        <taxon>Papilionoideae</taxon>
        <taxon>50 kb inversion clade</taxon>
        <taxon>NPAAA clade</taxon>
        <taxon>indigoferoid/millettioid clade</taxon>
        <taxon>Phaseoleae</taxon>
        <taxon>Clitoria</taxon>
    </lineage>
</organism>
<keyword evidence="4" id="KW-0812">Transmembrane</keyword>
<dbReference type="SMART" id="SM00498">
    <property type="entry name" value="FH2"/>
    <property type="match status" value="1"/>
</dbReference>
<dbReference type="PANTHER" id="PTHR23213">
    <property type="entry name" value="FORMIN-RELATED"/>
    <property type="match status" value="1"/>
</dbReference>
<accession>A0AAN9EYM1</accession>
<proteinExistence type="inferred from homology"/>
<keyword evidence="4" id="KW-1133">Transmembrane helix</keyword>
<comment type="similarity">
    <text evidence="1">Belongs to the formin-like family. Class-I subfamily.</text>
</comment>
<keyword evidence="4" id="KW-0472">Membrane</keyword>
<sequence length="738" mass="82486">MSPPRQGIALAVAATTVVLLLFAMVFLYFFQKFAFTRYHKVAASFLREAGMNHEDIKKVSGNMKGLLVEENGIDILYMMETEGSQFKTRFPNRRYNPSYEDDEEKRIDVMVQRSKRLKPQEVTIPLLYETPGASLIDHENLVRPLSQASSFSSVSESLTPTQHLPQSPQPPPPPPSPSQTSPIILEKKTLPSPPPPPPPPPTSPPSPPPPTSPPRMEVPKGTVSPSKASGSISSLKPPLPSKRKANTKNITQAMVGESSRGKGADQTRLKPLFWDKVVANVDHSTVWDQISDGSFRFDFELMETLFRYSNSNQTHESNRWCLSSSAKSNSSLPTQLFILDPRKSQNTAIILRSLAISPKGIMDAVLDGEGLSAETLERLTNIAPTQEEEAKIIQFSGDPDKLADAESFLCYILRAVPTAFIRLKALFFRSSYDCEVIQLKEHLRTLEMSCNEMKNSGMLLKFLEAVLRVGNRMNVGTSRGNAQGFNLSALKKLSDVKSTDGKTSLLHFIVEQVAQFEGKKLLAMKQKQNLHSIIDEMSNTSGPYFDSLIQQETEREYLMLGLPVLGLLREELSQVKKAARIEHQNFISMLPTLNAYTTEIRQIITCCDNNERGGFIKVMKGLVEECEEELKVVREEQTRIMQLVKKTNEYYLTGGSKDNMSNPFQLYVLVKEFVDMVDEVCIELRRKLEKNNVGGEGVSTPPLSPTRRVPFKFPNLDSHFLSSVSGATSSCSQSNHDF</sequence>
<feature type="compositionally biased region" description="Pro residues" evidence="3">
    <location>
        <begin position="167"/>
        <end position="177"/>
    </location>
</feature>
<feature type="domain" description="FH2" evidence="5">
    <location>
        <begin position="259"/>
        <end position="703"/>
    </location>
</feature>
<feature type="compositionally biased region" description="Low complexity" evidence="3">
    <location>
        <begin position="152"/>
        <end position="166"/>
    </location>
</feature>
<name>A0AAN9EYM1_CLITE</name>
<dbReference type="InterPro" id="IPR015425">
    <property type="entry name" value="FH2_Formin"/>
</dbReference>
<dbReference type="InterPro" id="IPR027643">
    <property type="entry name" value="Formin-like_plant"/>
</dbReference>
<evidence type="ECO:0000259" key="5">
    <source>
        <dbReference type="PROSITE" id="PS51444"/>
    </source>
</evidence>
<dbReference type="PANTHER" id="PTHR23213:SF273">
    <property type="entry name" value="FORMIN-LIKE PROTEIN"/>
    <property type="match status" value="1"/>
</dbReference>
<gene>
    <name evidence="6" type="ORF">RJT34_33354</name>
</gene>
<dbReference type="Pfam" id="PF02181">
    <property type="entry name" value="FH2"/>
    <property type="match status" value="1"/>
</dbReference>
<evidence type="ECO:0000256" key="2">
    <source>
        <dbReference type="RuleBase" id="RU361260"/>
    </source>
</evidence>
<keyword evidence="7" id="KW-1185">Reference proteome</keyword>
<evidence type="ECO:0000256" key="4">
    <source>
        <dbReference type="SAM" id="Phobius"/>
    </source>
</evidence>
<reference evidence="6 7" key="1">
    <citation type="submission" date="2024-01" db="EMBL/GenBank/DDBJ databases">
        <title>The genomes of 5 underutilized Papilionoideae crops provide insights into root nodulation and disease resistance.</title>
        <authorList>
            <person name="Yuan L."/>
        </authorList>
    </citation>
    <scope>NUCLEOTIDE SEQUENCE [LARGE SCALE GENOMIC DNA]</scope>
    <source>
        <strain evidence="6">LY-2023</strain>
        <tissue evidence="6">Leaf</tissue>
    </source>
</reference>
<dbReference type="InterPro" id="IPR042201">
    <property type="entry name" value="FH2_Formin_sf"/>
</dbReference>
<feature type="compositionally biased region" description="Pro residues" evidence="3">
    <location>
        <begin position="191"/>
        <end position="213"/>
    </location>
</feature>
<evidence type="ECO:0000256" key="3">
    <source>
        <dbReference type="SAM" id="MobiDB-lite"/>
    </source>
</evidence>
<feature type="compositionally biased region" description="Polar residues" evidence="3">
    <location>
        <begin position="223"/>
        <end position="232"/>
    </location>
</feature>
<dbReference type="SUPFAM" id="SSF101447">
    <property type="entry name" value="Formin homology 2 domain (FH2 domain)"/>
    <property type="match status" value="1"/>
</dbReference>
<dbReference type="GO" id="GO:0051015">
    <property type="term" value="F:actin filament binding"/>
    <property type="evidence" value="ECO:0007669"/>
    <property type="project" value="InterPro"/>
</dbReference>
<evidence type="ECO:0000313" key="7">
    <source>
        <dbReference type="Proteomes" id="UP001359559"/>
    </source>
</evidence>
<dbReference type="PROSITE" id="PS51444">
    <property type="entry name" value="FH2"/>
    <property type="match status" value="1"/>
</dbReference>
<dbReference type="Proteomes" id="UP001359559">
    <property type="component" value="Unassembled WGS sequence"/>
</dbReference>
<dbReference type="AlphaFoldDB" id="A0AAN9EYM1"/>
<feature type="transmembrane region" description="Helical" evidence="4">
    <location>
        <begin position="7"/>
        <end position="30"/>
    </location>
</feature>
<feature type="region of interest" description="Disordered" evidence="3">
    <location>
        <begin position="152"/>
        <end position="246"/>
    </location>
</feature>